<evidence type="ECO:0000256" key="3">
    <source>
        <dbReference type="PROSITE-ProRule" id="PRU00221"/>
    </source>
</evidence>
<dbReference type="SMART" id="SM00320">
    <property type="entry name" value="WD40"/>
    <property type="match status" value="13"/>
</dbReference>
<dbReference type="InterPro" id="IPR020472">
    <property type="entry name" value="WD40_PAC1"/>
</dbReference>
<feature type="repeat" description="WD" evidence="3">
    <location>
        <begin position="467"/>
        <end position="508"/>
    </location>
</feature>
<dbReference type="AlphaFoldDB" id="A0A9P6MNS3"/>
<dbReference type="InterPro" id="IPR019775">
    <property type="entry name" value="WD40_repeat_CS"/>
</dbReference>
<feature type="repeat" description="WD" evidence="3">
    <location>
        <begin position="635"/>
        <end position="676"/>
    </location>
</feature>
<dbReference type="InterPro" id="IPR001646">
    <property type="entry name" value="5peptide_repeat"/>
</dbReference>
<sequence length="1018" mass="111989">KYFQPTDRNSSEGSELYQEAIIAPFSKDQIQDCIEQYINSEHPPWKTEDYQLALEQVPNLQDLVKNPFLLRLALDVLPRLLGMNSDFSAARITRVELYDEFVHQWIERSHIRLMDVELSLRDKEAFKMFSDEGFYQHGISYLKDLATAIYDKQGGNPVISYSESHDRKTWKNDFFDNYDGKNLLRQAIPLVHSNDQYRFVHKSILEYGLSLAAYDPSARVGATQKEPGMSRRGSTSSVFSFEDTDSIDEPVTTTGQCLLDSPFGKKSFVHESSVMQFLGERAQQHPTFRNLLLATIELSKTEKVARIAAANSITVLVRSGGQFIEADLRGIKIPGADLSYGMFDSAQLDGADLRKAKLHNIWLRKASLEGADMTGAQFGELPFLQEDGIVEQCEYWHEGKTLAVGLRDGGFRLYDTSSWEKIKEFEPRDDQIGWPLISETSDRVAYYDPDNALGLLDVEAGGCFQTLEGHTDSVNSIVYSPCGSTAVSGGSDCTVRVWNVDTGECIHVLEGHSDIVYRVAYSPRGDQIASASYDTTVRLWNVETGECIHVLRGHSGGLCSVAYSPNGSQIASASEDGTARLWDVETGNCLHTLQSNDDAIAHAAYSPSGAQVALASYDKTVRLWDVETGDCINTFQGHSRSAMWVAYSPDGSQIASAGADNMVRLWTVGSNYFIHIAPGHSEDVFSVAYSPDGKQIASASTDKTIRLWDSETGNCVNTLKDHSDRVFGVAYSPKGDQIASGSGDTTVKLWDVETGRCVNTLMGHSEQVNVVEYSPNGVQLASGSDDHTARLWDVKTGDCIHILSGHTADVNWIAYSPKGDKLASASHDMTVRLWDVETGECICTLQGHEDIVFSVAYSSKGHQIASGSGDKTVRLWDIETGNCTHVLGGHIDSIGKVAYSPSSDLIASGGYDKTVRLWDVETGQCLTIISGFNGFVHGITWKVNENGQYLATGSCDTSVRRWEIIKEQDGYRVRLCWSSSHEALAVSDAFLGGVKGLSSMNQILLSQRGAYLTSPSSV</sequence>
<accession>A0A9P6MNS3</accession>
<dbReference type="PRINTS" id="PR00320">
    <property type="entry name" value="GPROTEINBRPT"/>
</dbReference>
<dbReference type="Gene3D" id="2.160.20.80">
    <property type="entry name" value="E3 ubiquitin-protein ligase SopA"/>
    <property type="match status" value="1"/>
</dbReference>
<dbReference type="SUPFAM" id="SSF50960">
    <property type="entry name" value="TolB, C-terminal domain"/>
    <property type="match status" value="1"/>
</dbReference>
<dbReference type="InterPro" id="IPR036322">
    <property type="entry name" value="WD40_repeat_dom_sf"/>
</dbReference>
<keyword evidence="2" id="KW-0677">Repeat</keyword>
<feature type="repeat" description="WD" evidence="3">
    <location>
        <begin position="593"/>
        <end position="634"/>
    </location>
</feature>
<evidence type="ECO:0000313" key="4">
    <source>
        <dbReference type="EMBL" id="KAG0008588.1"/>
    </source>
</evidence>
<proteinExistence type="predicted"/>
<feature type="repeat" description="WD" evidence="3">
    <location>
        <begin position="719"/>
        <end position="760"/>
    </location>
</feature>
<feature type="repeat" description="WD" evidence="3">
    <location>
        <begin position="887"/>
        <end position="928"/>
    </location>
</feature>
<dbReference type="Pfam" id="PF00805">
    <property type="entry name" value="Pentapeptide"/>
    <property type="match status" value="1"/>
</dbReference>
<comment type="caution">
    <text evidence="4">The sequence shown here is derived from an EMBL/GenBank/DDBJ whole genome shotgun (WGS) entry which is preliminary data.</text>
</comment>
<protein>
    <submittedName>
        <fullName evidence="4">Uncharacterized protein</fullName>
    </submittedName>
</protein>
<keyword evidence="5" id="KW-1185">Reference proteome</keyword>
<dbReference type="CDD" id="cd00200">
    <property type="entry name" value="WD40"/>
    <property type="match status" value="2"/>
</dbReference>
<feature type="non-terminal residue" evidence="4">
    <location>
        <position position="1"/>
    </location>
</feature>
<dbReference type="PROSITE" id="PS50294">
    <property type="entry name" value="WD_REPEATS_REGION"/>
    <property type="match status" value="11"/>
</dbReference>
<dbReference type="PROSITE" id="PS00678">
    <property type="entry name" value="WD_REPEATS_1"/>
    <property type="match status" value="10"/>
</dbReference>
<evidence type="ECO:0000256" key="1">
    <source>
        <dbReference type="ARBA" id="ARBA00022574"/>
    </source>
</evidence>
<reference evidence="4" key="1">
    <citation type="journal article" date="2020" name="Fungal Divers.">
        <title>Resolving the Mortierellaceae phylogeny through synthesis of multi-gene phylogenetics and phylogenomics.</title>
        <authorList>
            <person name="Vandepol N."/>
            <person name="Liber J."/>
            <person name="Desiro A."/>
            <person name="Na H."/>
            <person name="Kennedy M."/>
            <person name="Barry K."/>
            <person name="Grigoriev I.V."/>
            <person name="Miller A.N."/>
            <person name="O'Donnell K."/>
            <person name="Stajich J.E."/>
            <person name="Bonito G."/>
        </authorList>
    </citation>
    <scope>NUCLEOTIDE SEQUENCE</scope>
    <source>
        <strain evidence="4">NRRL 2769</strain>
    </source>
</reference>
<dbReference type="InterPro" id="IPR001680">
    <property type="entry name" value="WD40_rpt"/>
</dbReference>
<keyword evidence="1 3" id="KW-0853">WD repeat</keyword>
<dbReference type="SUPFAM" id="SSF50978">
    <property type="entry name" value="WD40 repeat-like"/>
    <property type="match status" value="2"/>
</dbReference>
<name>A0A9P6MNS3_9FUNG</name>
<dbReference type="Proteomes" id="UP000703661">
    <property type="component" value="Unassembled WGS sequence"/>
</dbReference>
<feature type="repeat" description="WD" evidence="3">
    <location>
        <begin position="761"/>
        <end position="802"/>
    </location>
</feature>
<dbReference type="Gene3D" id="2.130.10.10">
    <property type="entry name" value="YVTN repeat-like/Quinoprotein amine dehydrogenase"/>
    <property type="match status" value="5"/>
</dbReference>
<dbReference type="PROSITE" id="PS50082">
    <property type="entry name" value="WD_REPEATS_2"/>
    <property type="match status" value="11"/>
</dbReference>
<evidence type="ECO:0000256" key="2">
    <source>
        <dbReference type="ARBA" id="ARBA00022737"/>
    </source>
</evidence>
<feature type="repeat" description="WD" evidence="3">
    <location>
        <begin position="509"/>
        <end position="550"/>
    </location>
</feature>
<feature type="repeat" description="WD" evidence="3">
    <location>
        <begin position="845"/>
        <end position="886"/>
    </location>
</feature>
<feature type="repeat" description="WD" evidence="3">
    <location>
        <begin position="677"/>
        <end position="718"/>
    </location>
</feature>
<organism evidence="4 5">
    <name type="scientific">Entomortierella chlamydospora</name>
    <dbReference type="NCBI Taxonomy" id="101097"/>
    <lineage>
        <taxon>Eukaryota</taxon>
        <taxon>Fungi</taxon>
        <taxon>Fungi incertae sedis</taxon>
        <taxon>Mucoromycota</taxon>
        <taxon>Mortierellomycotina</taxon>
        <taxon>Mortierellomycetes</taxon>
        <taxon>Mortierellales</taxon>
        <taxon>Mortierellaceae</taxon>
        <taxon>Entomortierella</taxon>
    </lineage>
</organism>
<feature type="repeat" description="WD" evidence="3">
    <location>
        <begin position="803"/>
        <end position="844"/>
    </location>
</feature>
<dbReference type="Pfam" id="PF00400">
    <property type="entry name" value="WD40"/>
    <property type="match status" value="7"/>
</dbReference>
<evidence type="ECO:0000313" key="5">
    <source>
        <dbReference type="Proteomes" id="UP000703661"/>
    </source>
</evidence>
<dbReference type="InterPro" id="IPR050349">
    <property type="entry name" value="WD_LIS1/nudF_dynein_reg"/>
</dbReference>
<dbReference type="Pfam" id="PF25173">
    <property type="entry name" value="Beta-prop_WDR3_1st"/>
    <property type="match status" value="1"/>
</dbReference>
<dbReference type="SUPFAM" id="SSF141571">
    <property type="entry name" value="Pentapeptide repeat-like"/>
    <property type="match status" value="1"/>
</dbReference>
<dbReference type="EMBL" id="JAAAID010001859">
    <property type="protein sequence ID" value="KAG0008588.1"/>
    <property type="molecule type" value="Genomic_DNA"/>
</dbReference>
<dbReference type="PANTHER" id="PTHR44129">
    <property type="entry name" value="WD REPEAT-CONTAINING PROTEIN POP1"/>
    <property type="match status" value="1"/>
</dbReference>
<feature type="repeat" description="WD" evidence="3">
    <location>
        <begin position="551"/>
        <end position="592"/>
    </location>
</feature>
<gene>
    <name evidence="4" type="ORF">BGZ80_003269</name>
</gene>
<dbReference type="InterPro" id="IPR015943">
    <property type="entry name" value="WD40/YVTN_repeat-like_dom_sf"/>
</dbReference>